<evidence type="ECO:0000256" key="3">
    <source>
        <dbReference type="ARBA" id="ARBA00022723"/>
    </source>
</evidence>
<proteinExistence type="inferred from homology"/>
<dbReference type="OrthoDB" id="8831at2157"/>
<dbReference type="Pfam" id="PF01951">
    <property type="entry name" value="Archease"/>
    <property type="match status" value="1"/>
</dbReference>
<evidence type="ECO:0000256" key="4">
    <source>
        <dbReference type="ARBA" id="ARBA00022837"/>
    </source>
</evidence>
<feature type="domain" description="Archease" evidence="5">
    <location>
        <begin position="3"/>
        <end position="135"/>
    </location>
</feature>
<reference evidence="6 7" key="1">
    <citation type="submission" date="2018-05" db="EMBL/GenBank/DDBJ databases">
        <title>Draft genome of Methanospirillum stamsii Pt1.</title>
        <authorList>
            <person name="Dueholm M.S."/>
            <person name="Nielsen P.H."/>
            <person name="Bakmann L.F."/>
            <person name="Otzen D.E."/>
        </authorList>
    </citation>
    <scope>NUCLEOTIDE SEQUENCE [LARGE SCALE GENOMIC DNA]</scope>
    <source>
        <strain evidence="6 7">Pt1</strain>
    </source>
</reference>
<protein>
    <submittedName>
        <fullName evidence="6">Protein archease</fullName>
    </submittedName>
</protein>
<gene>
    <name evidence="6" type="ORF">DLD82_11765</name>
</gene>
<accession>A0A2V2N8V0</accession>
<keyword evidence="7" id="KW-1185">Reference proteome</keyword>
<evidence type="ECO:0000313" key="6">
    <source>
        <dbReference type="EMBL" id="PWR72938.1"/>
    </source>
</evidence>
<sequence>MSFEERDHTADILMHIRSPSLCGLFADAGQALMKTMYRGTAKPVEEVTIQITGETTEHLLHGFLSELLFESEVANLVFSEFTIIIGEGEVSITARGEPFNPATHGGGTEVKGISWYGLSILKENNEYSCDILFDV</sequence>
<dbReference type="RefSeq" id="WP_109941322.1">
    <property type="nucleotide sequence ID" value="NZ_CP176366.1"/>
</dbReference>
<dbReference type="PANTHER" id="PTHR12682">
    <property type="entry name" value="ARCHEASE"/>
    <property type="match status" value="1"/>
</dbReference>
<keyword evidence="3" id="KW-0479">Metal-binding</keyword>
<dbReference type="InterPro" id="IPR023572">
    <property type="entry name" value="Archease_dom"/>
</dbReference>
<evidence type="ECO:0000256" key="2">
    <source>
        <dbReference type="ARBA" id="ARBA00022694"/>
    </source>
</evidence>
<evidence type="ECO:0000313" key="7">
    <source>
        <dbReference type="Proteomes" id="UP000245934"/>
    </source>
</evidence>
<dbReference type="EMBL" id="QGMZ01000024">
    <property type="protein sequence ID" value="PWR72938.1"/>
    <property type="molecule type" value="Genomic_DNA"/>
</dbReference>
<dbReference type="GO" id="GO:0008033">
    <property type="term" value="P:tRNA processing"/>
    <property type="evidence" value="ECO:0007669"/>
    <property type="project" value="UniProtKB-KW"/>
</dbReference>
<dbReference type="AlphaFoldDB" id="A0A2V2N8V0"/>
<dbReference type="Proteomes" id="UP000245934">
    <property type="component" value="Unassembled WGS sequence"/>
</dbReference>
<keyword evidence="4" id="KW-0106">Calcium</keyword>
<evidence type="ECO:0000256" key="1">
    <source>
        <dbReference type="ARBA" id="ARBA00007963"/>
    </source>
</evidence>
<organism evidence="6 7">
    <name type="scientific">Methanospirillum stamsii</name>
    <dbReference type="NCBI Taxonomy" id="1277351"/>
    <lineage>
        <taxon>Archaea</taxon>
        <taxon>Methanobacteriati</taxon>
        <taxon>Methanobacteriota</taxon>
        <taxon>Stenosarchaea group</taxon>
        <taxon>Methanomicrobia</taxon>
        <taxon>Methanomicrobiales</taxon>
        <taxon>Methanospirillaceae</taxon>
        <taxon>Methanospirillum</taxon>
    </lineage>
</organism>
<dbReference type="InterPro" id="IPR002804">
    <property type="entry name" value="Archease"/>
</dbReference>
<dbReference type="PANTHER" id="PTHR12682:SF11">
    <property type="entry name" value="PROTEIN ARCHEASE"/>
    <property type="match status" value="1"/>
</dbReference>
<evidence type="ECO:0000259" key="5">
    <source>
        <dbReference type="Pfam" id="PF01951"/>
    </source>
</evidence>
<name>A0A2V2N8V0_9EURY</name>
<keyword evidence="2" id="KW-0819">tRNA processing</keyword>
<comment type="similarity">
    <text evidence="1">Belongs to the archease family.</text>
</comment>
<comment type="caution">
    <text evidence="6">The sequence shown here is derived from an EMBL/GenBank/DDBJ whole genome shotgun (WGS) entry which is preliminary data.</text>
</comment>
<dbReference type="SUPFAM" id="SSF69819">
    <property type="entry name" value="MTH1598-like"/>
    <property type="match status" value="1"/>
</dbReference>
<dbReference type="GO" id="GO:0046872">
    <property type="term" value="F:metal ion binding"/>
    <property type="evidence" value="ECO:0007669"/>
    <property type="project" value="UniProtKB-KW"/>
</dbReference>
<dbReference type="InterPro" id="IPR036820">
    <property type="entry name" value="Archease_dom_sf"/>
</dbReference>
<dbReference type="Gene3D" id="3.55.10.10">
    <property type="entry name" value="Archease domain"/>
    <property type="match status" value="1"/>
</dbReference>
<dbReference type="GeneID" id="97609094"/>